<protein>
    <recommendedName>
        <fullName evidence="4">Sorting nexin MVP1</fullName>
    </recommendedName>
</protein>
<dbReference type="SUPFAM" id="SSF64268">
    <property type="entry name" value="PX domain"/>
    <property type="match status" value="1"/>
</dbReference>
<evidence type="ECO:0000256" key="5">
    <source>
        <dbReference type="ARBA" id="ARBA00022448"/>
    </source>
</evidence>
<reference evidence="11 12" key="1">
    <citation type="submission" date="2021-12" db="EMBL/GenBank/DDBJ databases">
        <title>High titer production of polyol ester of fatty acids by Rhodotorula paludigena BS15 towards product separation-free biomass refinery.</title>
        <authorList>
            <person name="Mano J."/>
            <person name="Ono H."/>
            <person name="Tanaka T."/>
            <person name="Naito K."/>
            <person name="Sushida H."/>
            <person name="Ike M."/>
            <person name="Tokuyasu K."/>
            <person name="Kitaoka M."/>
        </authorList>
    </citation>
    <scope>NUCLEOTIDE SEQUENCE [LARGE SCALE GENOMIC DNA]</scope>
    <source>
        <strain evidence="11 12">BS15</strain>
    </source>
</reference>
<dbReference type="Pfam" id="PF19566">
    <property type="entry name" value="Snx8_BAR_dom"/>
    <property type="match status" value="1"/>
</dbReference>
<organism evidence="11 12">
    <name type="scientific">Rhodotorula paludigena</name>
    <dbReference type="NCBI Taxonomy" id="86838"/>
    <lineage>
        <taxon>Eukaryota</taxon>
        <taxon>Fungi</taxon>
        <taxon>Dikarya</taxon>
        <taxon>Basidiomycota</taxon>
        <taxon>Pucciniomycotina</taxon>
        <taxon>Microbotryomycetes</taxon>
        <taxon>Sporidiobolales</taxon>
        <taxon>Sporidiobolaceae</taxon>
        <taxon>Rhodotorula</taxon>
    </lineage>
</organism>
<dbReference type="GO" id="GO:0005829">
    <property type="term" value="C:cytosol"/>
    <property type="evidence" value="ECO:0007669"/>
    <property type="project" value="GOC"/>
</dbReference>
<evidence type="ECO:0000259" key="10">
    <source>
        <dbReference type="PROSITE" id="PS50195"/>
    </source>
</evidence>
<dbReference type="EMBL" id="BQKY01000004">
    <property type="protein sequence ID" value="GJN89234.1"/>
    <property type="molecule type" value="Genomic_DNA"/>
</dbReference>
<dbReference type="PROSITE" id="PS50195">
    <property type="entry name" value="PX"/>
    <property type="match status" value="1"/>
</dbReference>
<dbReference type="GO" id="GO:0016020">
    <property type="term" value="C:membrane"/>
    <property type="evidence" value="ECO:0007669"/>
    <property type="project" value="UniProtKB-SubCell"/>
</dbReference>
<dbReference type="Pfam" id="PF00787">
    <property type="entry name" value="PX"/>
    <property type="match status" value="1"/>
</dbReference>
<evidence type="ECO:0000256" key="1">
    <source>
        <dbReference type="ARBA" id="ARBA00004287"/>
    </source>
</evidence>
<comment type="subcellular location">
    <subcellularLocation>
        <location evidence="2">Cytoplasm</location>
    </subcellularLocation>
    <subcellularLocation>
        <location evidence="1">Membrane</location>
        <topology evidence="1">Peripheral membrane protein</topology>
        <orientation evidence="1">Cytoplasmic side</orientation>
    </subcellularLocation>
</comment>
<dbReference type="GO" id="GO:0005768">
    <property type="term" value="C:endosome"/>
    <property type="evidence" value="ECO:0007669"/>
    <property type="project" value="TreeGrafter"/>
</dbReference>
<dbReference type="PANTHER" id="PTHR47554:SF1">
    <property type="entry name" value="SORTING NEXIN MVP1"/>
    <property type="match status" value="1"/>
</dbReference>
<name>A0AAV5GH91_9BASI</name>
<evidence type="ECO:0000256" key="4">
    <source>
        <dbReference type="ARBA" id="ARBA00014268"/>
    </source>
</evidence>
<feature type="compositionally biased region" description="Polar residues" evidence="9">
    <location>
        <begin position="1"/>
        <end position="20"/>
    </location>
</feature>
<dbReference type="InterPro" id="IPR028662">
    <property type="entry name" value="SNX8/Mvp1"/>
</dbReference>
<evidence type="ECO:0000256" key="3">
    <source>
        <dbReference type="ARBA" id="ARBA00010883"/>
    </source>
</evidence>
<dbReference type="GO" id="GO:0032266">
    <property type="term" value="F:phosphatidylinositol-3-phosphate binding"/>
    <property type="evidence" value="ECO:0007669"/>
    <property type="project" value="TreeGrafter"/>
</dbReference>
<evidence type="ECO:0000313" key="12">
    <source>
        <dbReference type="Proteomes" id="UP001342314"/>
    </source>
</evidence>
<dbReference type="GO" id="GO:0042147">
    <property type="term" value="P:retrograde transport, endosome to Golgi"/>
    <property type="evidence" value="ECO:0007669"/>
    <property type="project" value="InterPro"/>
</dbReference>
<feature type="compositionally biased region" description="Gly residues" evidence="9">
    <location>
        <begin position="72"/>
        <end position="90"/>
    </location>
</feature>
<proteinExistence type="inferred from homology"/>
<gene>
    <name evidence="11" type="ORF">Rhopal_002213-T1</name>
</gene>
<dbReference type="InterPro" id="IPR045734">
    <property type="entry name" value="Snx8_BAR_dom"/>
</dbReference>
<comment type="similarity">
    <text evidence="3">Belongs to the sorting nexin family.</text>
</comment>
<dbReference type="SMART" id="SM00312">
    <property type="entry name" value="PX"/>
    <property type="match status" value="1"/>
</dbReference>
<keyword evidence="5" id="KW-0813">Transport</keyword>
<feature type="region of interest" description="Disordered" evidence="9">
    <location>
        <begin position="1"/>
        <end position="47"/>
    </location>
</feature>
<evidence type="ECO:0000256" key="2">
    <source>
        <dbReference type="ARBA" id="ARBA00004496"/>
    </source>
</evidence>
<keyword evidence="8" id="KW-0472">Membrane</keyword>
<dbReference type="Proteomes" id="UP001342314">
    <property type="component" value="Unassembled WGS sequence"/>
</dbReference>
<evidence type="ECO:0000256" key="6">
    <source>
        <dbReference type="ARBA" id="ARBA00022490"/>
    </source>
</evidence>
<dbReference type="InterPro" id="IPR001683">
    <property type="entry name" value="PX_dom"/>
</dbReference>
<evidence type="ECO:0000256" key="8">
    <source>
        <dbReference type="ARBA" id="ARBA00023136"/>
    </source>
</evidence>
<keyword evidence="6" id="KW-0963">Cytoplasm</keyword>
<dbReference type="Gene3D" id="3.30.1520.10">
    <property type="entry name" value="Phox-like domain"/>
    <property type="match status" value="1"/>
</dbReference>
<evidence type="ECO:0000256" key="9">
    <source>
        <dbReference type="SAM" id="MobiDB-lite"/>
    </source>
</evidence>
<evidence type="ECO:0000256" key="7">
    <source>
        <dbReference type="ARBA" id="ARBA00022927"/>
    </source>
</evidence>
<dbReference type="GO" id="GO:0006623">
    <property type="term" value="P:protein targeting to vacuole"/>
    <property type="evidence" value="ECO:0007669"/>
    <property type="project" value="TreeGrafter"/>
</dbReference>
<accession>A0AAV5GH91</accession>
<feature type="region of interest" description="Disordered" evidence="9">
    <location>
        <begin position="60"/>
        <end position="102"/>
    </location>
</feature>
<dbReference type="InterPro" id="IPR036871">
    <property type="entry name" value="PX_dom_sf"/>
</dbReference>
<evidence type="ECO:0000313" key="11">
    <source>
        <dbReference type="EMBL" id="GJN89234.1"/>
    </source>
</evidence>
<dbReference type="PANTHER" id="PTHR47554">
    <property type="entry name" value="SORTING NEXIN MVP1"/>
    <property type="match status" value="1"/>
</dbReference>
<keyword evidence="12" id="KW-1185">Reference proteome</keyword>
<sequence length="483" mass="53934">MSSFDQSRGFTVPSSFARQDSWSDGWAGPAPPPAAPLSDEPSPSIAHSFARPLDYSLVSEHGLPDDPRRAGAGPGPGLGGGAGAQNGGFGDNLLDDGDRDGPWQLPRQDRVQLVLQGDLEGWMVKHHVWLVLQPEKGTSVSRRYSDFVWLIECLTRRYPFRLLPALPPKRLQVSGHYLATDELFLERRRRGLERALTSLVNHPVIKHDALLATFMNDQSDLASYRKTAHLSLDEESSTRTLTPLEEGSLPADIDARLSSLRQRLPLLVDSWTKITVASERVSHRRLNQGKEWDALGDALARALDAEQQGWRPKQVEQTEREVRAFRGVVGDVAETEGASARRNLETVVEDLKRHRELYTTLRELFARQTTLGVDNVDKLKKRTETNLNKLSLLRSVSPRPATFDADADKLASAIEADQRAIDAALRRRAFVRWCVWQEVQWAFRSTSLLQLSLRDFAASETGYSKRLAEQWVALAEALGPSEG</sequence>
<keyword evidence="7" id="KW-0653">Protein transport</keyword>
<dbReference type="AlphaFoldDB" id="A0AAV5GH91"/>
<feature type="domain" description="PX" evidence="10">
    <location>
        <begin position="107"/>
        <end position="221"/>
    </location>
</feature>
<comment type="caution">
    <text evidence="11">The sequence shown here is derived from an EMBL/GenBank/DDBJ whole genome shotgun (WGS) entry which is preliminary data.</text>
</comment>